<dbReference type="PROSITE" id="PS50238">
    <property type="entry name" value="RHOGAP"/>
    <property type="match status" value="1"/>
</dbReference>
<evidence type="ECO:0000313" key="6">
    <source>
        <dbReference type="Proteomes" id="UP001344447"/>
    </source>
</evidence>
<proteinExistence type="predicted"/>
<dbReference type="CDD" id="cd00159">
    <property type="entry name" value="RhoGAP"/>
    <property type="match status" value="1"/>
</dbReference>
<accession>A0AAN7TXV3</accession>
<name>A0AAN7TXV3_9MYCE</name>
<keyword evidence="6" id="KW-1185">Reference proteome</keyword>
<dbReference type="PANTHER" id="PTHR45808">
    <property type="entry name" value="RHO GTPASE-ACTIVATING PROTEIN 68F"/>
    <property type="match status" value="1"/>
</dbReference>
<keyword evidence="2" id="KW-0963">Cytoplasm</keyword>
<comment type="subcellular location">
    <subcellularLocation>
        <location evidence="1">Cytoplasm</location>
    </subcellularLocation>
</comment>
<evidence type="ECO:0000259" key="4">
    <source>
        <dbReference type="PROSITE" id="PS50238"/>
    </source>
</evidence>
<dbReference type="EMBL" id="JAVFKY010000001">
    <property type="protein sequence ID" value="KAK5581879.1"/>
    <property type="molecule type" value="Genomic_DNA"/>
</dbReference>
<dbReference type="Pfam" id="PF00620">
    <property type="entry name" value="RhoGAP"/>
    <property type="match status" value="1"/>
</dbReference>
<evidence type="ECO:0000256" key="2">
    <source>
        <dbReference type="ARBA" id="ARBA00022490"/>
    </source>
</evidence>
<dbReference type="Proteomes" id="UP001344447">
    <property type="component" value="Unassembled WGS sequence"/>
</dbReference>
<dbReference type="GO" id="GO:0005737">
    <property type="term" value="C:cytoplasm"/>
    <property type="evidence" value="ECO:0007669"/>
    <property type="project" value="UniProtKB-SubCell"/>
</dbReference>
<dbReference type="SMART" id="SM00324">
    <property type="entry name" value="RhoGAP"/>
    <property type="match status" value="1"/>
</dbReference>
<feature type="compositionally biased region" description="Low complexity" evidence="3">
    <location>
        <begin position="281"/>
        <end position="348"/>
    </location>
</feature>
<dbReference type="AlphaFoldDB" id="A0AAN7TXV3"/>
<feature type="domain" description="Rho-GAP" evidence="4">
    <location>
        <begin position="76"/>
        <end position="262"/>
    </location>
</feature>
<evidence type="ECO:0000256" key="1">
    <source>
        <dbReference type="ARBA" id="ARBA00004496"/>
    </source>
</evidence>
<sequence>MDHRKSVDFTNEYIKQQTEHQNHTPRGRNMMSNFTIRKWNSEANLNDDDYGGIPTKSSIANLLNKFLKSRPTKDDLEMNKILKSEYKSIPLRYSLVDILCSHIEKYALEQEGIFRVSGSNQQIRLFWQTFTSDNIEFPINEHNVAGALKLYIREQIEPLIPYEMFTNFINQLGDGGAVTLTAINNLMVKINSESLKIIKRLIRTAVIIVRHSQLNKMDANNMGIVFGPNIFKSKSDSPNIFTEAKYSNESVSFLISNYLQVFPDLEIPILGTETNTEDNDSNNSNSNSNNNNVLTPPTTPKSSTIPTTTTTTTTDSSSGSASSPVTKSIPLSSVGSSSSSTSPVMLSSQTTNSIHSTSPTPFSLTNNNNNNKSNSISNSTSQSKSQLLPIHPSLLDTNQMIERVEGNPLSQMKKQDFSITHHLSTKLQKTKHFKKEEIWDCFLVLKVSGNLVSVKNSSSSTNLSQSNSITQSNSTSNNSLINNGKLKKSTTNLISQSSSTSSQHLLNQTSTTTNIVTLTPVYILITSQNVFFFDTRVYNIQHILPHSRLKEISIDVINKGLFSILDGESHKLSFFLVPRPKIIDLLVRSLERGRAIAKLTNKSLASLQSRKFPLLETNGPGAGGSNFGKLPESRPVFESLAQNGFTELDVWEGTVDLLEVVKKFHHILIPADQSKCVVEFLLPAIPEFKGIYRKSYKLDSKTTVYKIICLICEKAKLEPSKFLLRTLKGRTLFDNKSLGDYGLGTLFTSWQLRLIALESPESTGNFVVEFLMPDIPEFKGMQKKAIKVDAYQPLKRIMKGLCDKLKIPNHHYYHLIGPEGEVLGDNDVLSSIGLGIKYKTCKMKLAKKIFPVGKNLELDTPMVKSLVIDDIISLAWNKIKDRHNERIRLYCKQMLDYIVDQTFVEITKAELVPKRVAMLGKNSRYEFYQALSVKEEEDMILMDIQGYKNTVYQSRSIIPTEPESSPNYPLYRQKLPTIRGVGPITSIRDIKVNSAKNNFLSELKDNNKQQQQLGNGNDDHTIKPSQKIRYTAPTPILNNPNSIVQLLALKPGASKLVEQLKNRMTITTSKINIFDVEDLVPKNSPVLSRKSYKL</sequence>
<dbReference type="PANTHER" id="PTHR45808:SF2">
    <property type="entry name" value="RHO GTPASE-ACTIVATING PROTEIN 68F"/>
    <property type="match status" value="1"/>
</dbReference>
<gene>
    <name evidence="5" type="ORF">RB653_003459</name>
</gene>
<dbReference type="GO" id="GO:0005096">
    <property type="term" value="F:GTPase activator activity"/>
    <property type="evidence" value="ECO:0007669"/>
    <property type="project" value="TreeGrafter"/>
</dbReference>
<feature type="compositionally biased region" description="Low complexity" evidence="3">
    <location>
        <begin position="356"/>
        <end position="386"/>
    </location>
</feature>
<dbReference type="GO" id="GO:0007264">
    <property type="term" value="P:small GTPase-mediated signal transduction"/>
    <property type="evidence" value="ECO:0007669"/>
    <property type="project" value="TreeGrafter"/>
</dbReference>
<dbReference type="InterPro" id="IPR008936">
    <property type="entry name" value="Rho_GTPase_activation_prot"/>
</dbReference>
<dbReference type="Gene3D" id="1.10.555.10">
    <property type="entry name" value="Rho GTPase activation protein"/>
    <property type="match status" value="1"/>
</dbReference>
<dbReference type="InterPro" id="IPR000198">
    <property type="entry name" value="RhoGAP_dom"/>
</dbReference>
<feature type="region of interest" description="Disordered" evidence="3">
    <location>
        <begin position="272"/>
        <end position="386"/>
    </location>
</feature>
<evidence type="ECO:0000256" key="3">
    <source>
        <dbReference type="SAM" id="MobiDB-lite"/>
    </source>
</evidence>
<dbReference type="SUPFAM" id="SSF48350">
    <property type="entry name" value="GTPase activation domain, GAP"/>
    <property type="match status" value="1"/>
</dbReference>
<evidence type="ECO:0000313" key="5">
    <source>
        <dbReference type="EMBL" id="KAK5581879.1"/>
    </source>
</evidence>
<protein>
    <recommendedName>
        <fullName evidence="4">Rho-GAP domain-containing protein</fullName>
    </recommendedName>
</protein>
<reference evidence="5 6" key="1">
    <citation type="submission" date="2023-11" db="EMBL/GenBank/DDBJ databases">
        <title>Dfirmibasis_genome.</title>
        <authorList>
            <person name="Edelbroek B."/>
            <person name="Kjellin J."/>
            <person name="Jerlstrom-Hultqvist J."/>
            <person name="Soderbom F."/>
        </authorList>
    </citation>
    <scope>NUCLEOTIDE SEQUENCE [LARGE SCALE GENOMIC DNA]</scope>
    <source>
        <strain evidence="5 6">TNS-C-14</strain>
    </source>
</reference>
<comment type="caution">
    <text evidence="5">The sequence shown here is derived from an EMBL/GenBank/DDBJ whole genome shotgun (WGS) entry which is preliminary data.</text>
</comment>
<feature type="region of interest" description="Disordered" evidence="3">
    <location>
        <begin position="456"/>
        <end position="483"/>
    </location>
</feature>
<organism evidence="5 6">
    <name type="scientific">Dictyostelium firmibasis</name>
    <dbReference type="NCBI Taxonomy" id="79012"/>
    <lineage>
        <taxon>Eukaryota</taxon>
        <taxon>Amoebozoa</taxon>
        <taxon>Evosea</taxon>
        <taxon>Eumycetozoa</taxon>
        <taxon>Dictyostelia</taxon>
        <taxon>Dictyosteliales</taxon>
        <taxon>Dictyosteliaceae</taxon>
        <taxon>Dictyostelium</taxon>
    </lineage>
</organism>